<dbReference type="InterPro" id="IPR028994">
    <property type="entry name" value="Integrin_alpha_N"/>
</dbReference>
<evidence type="ECO:0000256" key="1">
    <source>
        <dbReference type="ARBA" id="ARBA00004613"/>
    </source>
</evidence>
<name>A0A3G7TMK4_9PSED</name>
<dbReference type="GO" id="GO:0005576">
    <property type="term" value="C:extracellular region"/>
    <property type="evidence" value="ECO:0007669"/>
    <property type="project" value="UniProtKB-SubCell"/>
</dbReference>
<dbReference type="Pfam" id="PF12255">
    <property type="entry name" value="TcdB_toxin_midC"/>
    <property type="match status" value="1"/>
</dbReference>
<dbReference type="EMBL" id="CP027753">
    <property type="protein sequence ID" value="AZE48344.1"/>
    <property type="molecule type" value="Genomic_DNA"/>
</dbReference>
<evidence type="ECO:0000256" key="3">
    <source>
        <dbReference type="ARBA" id="ARBA00023026"/>
    </source>
</evidence>
<sequence length="1496" mass="168761">MNNERQENNVNIASLSLPKGSGTIQGMGESLGAVGTTGTAELVLPLPISQARYAPELSLHYSTSNGNGVFGLGWQLSQLSIRRRTGCGTPKYDDSDEFLGPDGELLIAERDSDDKPVVDVRSNYGGKELGKSFNVVRYASRVEGAFSKIEYWLSRQPNKEESFWLIHDSQGHVHCLGKTAQARLAVTVDSNTKIAEWFVEESLSPVGDHIIYRYRPEDKVNALSSLVEYAHRDVFGLYLAAVYFGNKVASDQLYLWASDNDHYDEQAWLFILILDYGERNKDGATAQAFSKVEHNWTLRQDCFSRYDYGFEQRIRRLCRKVMMFHNFPELGSSPMLVKELVLEYDETPWATQLRALQQVAYESDGVSSTLPPVELFYHPGMPTLMKQSPQPGDWIPLQALTGLNDGMRYQLVDLYGEGLPGILFKERSNWYYRPPVRDSSQTDAVQYGSPQLLPQVPAMNANMTLMDMTGNGHLDWVSTRPGMAGYFTLNADGRWSHFIPFSAWPQEFLHPDCQLADIVGAGLSDLVLIGHKNVRFYPNRRDGFSPAQEFDLPESISLPVFGANENELVAFGDLLGSGRAQLIRVRHDGVTSWPHLGYGRFAPPIQIPGFSIDAGFNPGALYFADLEGSGASDLVYAESDCLKVYLNQSGNQFVGPWTVPLPDGVSFDNQCQLSCVDLHGSGMTTLVLTSLHMQPRHWYYDLTALKPRLLSAVNNNMGKNLDVLYRSSAQEWLDEKVENPHAVSRLPFAMQVISAVITLDEITGNRLSQRYRYRRGVYDGVEREFCGFCLVETQDTDHHARAVGGHHSHSAPIRTCVWYHSGQEADDHIAENTKWRGDTSAFSLLPTRLTRWDDAAQQDAPWVPGTEARRMMFRGLKGKVLRQEVYGMDDSSLADVPYSVSSNRYQIRQVRSSREGEEDVVLPLLIETLHYNYERIATDPTISHTLLIRSDIYGASLLNVQAFYPRRPSGGHAYPDTLPASSVASSYDEQQQVFSLVEQRQQPLHITQHKDQWRLSLPELQRTDILEYTADQVPENGLSLEVLLDPAGLLGSDKPRIYGGQLRIYYDATLPAIAGLVSHQERAELDEGCLEAYRDVLSADELAEKLDKAGYTSCQRLLPINEQDRAKTVWCVKQGFITYNKANGFYLPQTQRSSLLTGVSRIKYDTWYCGVIENTDPDGNISRVEYNYQFLQPWRLTDINDNYHEVLVNALGQVIASSFYGTEQGKALGFDSVTKLPMPLKTQSVAAALQIKDALHKGQAQTVAVRQVTNPFSWMGQLQREQLAPVGEVSIVWNRLLQWGFITAQGHWRAAAWRWAGNPTSNTEVPVQLATLLERCYREPVHIATLIADRYPDDPQQQIRMTVSFNDGFGRMLQSVQRHEPGLAYVRTDQGTLQIDEKTRRGLEQAAAPRWVVSGRIEYDNKGQPVREYQPFFVNDWRYIKDDGLRDIGYADLHYYDAAGRERSVTTAAGYQRRQGYYPWFVVTEDENDTLAISEQ</sequence>
<evidence type="ECO:0000313" key="6">
    <source>
        <dbReference type="EMBL" id="AZE48344.1"/>
    </source>
</evidence>
<evidence type="ECO:0000313" key="7">
    <source>
        <dbReference type="Proteomes" id="UP000268048"/>
    </source>
</evidence>
<dbReference type="InterPro" id="IPR022044">
    <property type="entry name" value="TcdB_toxin_mid/C"/>
</dbReference>
<keyword evidence="2" id="KW-0964">Secreted</keyword>
<dbReference type="Pfam" id="PF12256">
    <property type="entry name" value="TcdB_toxin_midN"/>
    <property type="match status" value="1"/>
</dbReference>
<evidence type="ECO:0000259" key="5">
    <source>
        <dbReference type="Pfam" id="PF12256"/>
    </source>
</evidence>
<proteinExistence type="predicted"/>
<dbReference type="InterPro" id="IPR022045">
    <property type="entry name" value="TcdB_toxin_mid/N"/>
</dbReference>
<evidence type="ECO:0000256" key="2">
    <source>
        <dbReference type="ARBA" id="ARBA00022525"/>
    </source>
</evidence>
<gene>
    <name evidence="6" type="ORF">C4K04_2672</name>
</gene>
<feature type="domain" description="Insecticide toxin TcdB middle/N-terminal" evidence="5">
    <location>
        <begin position="667"/>
        <end position="797"/>
    </location>
</feature>
<dbReference type="RefSeq" id="WP_124320338.1">
    <property type="nucleotide sequence ID" value="NZ_CP027753.1"/>
</dbReference>
<evidence type="ECO:0000259" key="4">
    <source>
        <dbReference type="Pfam" id="PF12255"/>
    </source>
</evidence>
<dbReference type="GO" id="GO:0005737">
    <property type="term" value="C:cytoplasm"/>
    <property type="evidence" value="ECO:0007669"/>
    <property type="project" value="InterPro"/>
</dbReference>
<organism evidence="6 7">
    <name type="scientific">Pseudomonas chlororaphis</name>
    <dbReference type="NCBI Taxonomy" id="587753"/>
    <lineage>
        <taxon>Bacteria</taxon>
        <taxon>Pseudomonadati</taxon>
        <taxon>Pseudomonadota</taxon>
        <taxon>Gammaproteobacteria</taxon>
        <taxon>Pseudomonadales</taxon>
        <taxon>Pseudomonadaceae</taxon>
        <taxon>Pseudomonas</taxon>
    </lineage>
</organism>
<keyword evidence="3" id="KW-0843">Virulence</keyword>
<dbReference type="Proteomes" id="UP000268048">
    <property type="component" value="Chromosome"/>
</dbReference>
<reference evidence="6 7" key="1">
    <citation type="submission" date="2018-03" db="EMBL/GenBank/DDBJ databases">
        <title>Diversity of phytobeneficial traits revealed by whole-genome analysis of worldwide-isolated phenazine-producing Pseudomonas spp.</title>
        <authorList>
            <person name="Biessy A."/>
            <person name="Novinscak A."/>
            <person name="Blom J."/>
            <person name="Leger G."/>
            <person name="Thomashow L.S."/>
            <person name="Cazorla F.M."/>
            <person name="Josic D."/>
            <person name="Filion M."/>
        </authorList>
    </citation>
    <scope>NUCLEOTIDE SEQUENCE [LARGE SCALE GENOMIC DNA]</scope>
    <source>
        <strain evidence="6 7">B25</strain>
    </source>
</reference>
<accession>A0A3G7TMK4</accession>
<dbReference type="Pfam" id="PF03534">
    <property type="entry name" value="SpvB"/>
    <property type="match status" value="1"/>
</dbReference>
<dbReference type="InterPro" id="IPR003284">
    <property type="entry name" value="Sal_SpvB"/>
</dbReference>
<protein>
    <submittedName>
        <fullName evidence="6">Toxin subunit</fullName>
    </submittedName>
</protein>
<feature type="domain" description="Insecticide toxin TcdB middle/C-terminal" evidence="4">
    <location>
        <begin position="872"/>
        <end position="1016"/>
    </location>
</feature>
<comment type="subcellular location">
    <subcellularLocation>
        <location evidence="1">Secreted</location>
    </subcellularLocation>
</comment>
<dbReference type="PRINTS" id="PR01341">
    <property type="entry name" value="SALSPVBPROT"/>
</dbReference>
<dbReference type="SUPFAM" id="SSF69318">
    <property type="entry name" value="Integrin alpha N-terminal domain"/>
    <property type="match status" value="1"/>
</dbReference>